<dbReference type="EMBL" id="JACHBI010000006">
    <property type="protein sequence ID" value="MBB5574670.1"/>
    <property type="molecule type" value="Genomic_DNA"/>
</dbReference>
<dbReference type="InterPro" id="IPR008863">
    <property type="entry name" value="Toxic_anion-R_TelA"/>
</dbReference>
<reference evidence="1 2" key="1">
    <citation type="submission" date="2020-08" db="EMBL/GenBank/DDBJ databases">
        <title>Genomic Encyclopedia of Type Strains, Phase IV (KMG-V): Genome sequencing to study the core and pangenomes of soil and plant-associated prokaryotes.</title>
        <authorList>
            <person name="Whitman W."/>
        </authorList>
    </citation>
    <scope>NUCLEOTIDE SEQUENCE [LARGE SCALE GENOMIC DNA]</scope>
    <source>
        <strain evidence="1 2">SEMIA 4064</strain>
    </source>
</reference>
<evidence type="ECO:0000313" key="2">
    <source>
        <dbReference type="Proteomes" id="UP000549882"/>
    </source>
</evidence>
<protein>
    <submittedName>
        <fullName evidence="1">Uncharacterized protein YaaN involved in tellurite resistance</fullName>
    </submittedName>
</protein>
<comment type="caution">
    <text evidence="1">The sequence shown here is derived from an EMBL/GenBank/DDBJ whole genome shotgun (WGS) entry which is preliminary data.</text>
</comment>
<proteinExistence type="predicted"/>
<dbReference type="Pfam" id="PF05816">
    <property type="entry name" value="TelA"/>
    <property type="match status" value="1"/>
</dbReference>
<keyword evidence="2" id="KW-1185">Reference proteome</keyword>
<organism evidence="1 2">
    <name type="scientific">Rhizobium paranaense</name>
    <dbReference type="NCBI Taxonomy" id="1650438"/>
    <lineage>
        <taxon>Bacteria</taxon>
        <taxon>Pseudomonadati</taxon>
        <taxon>Pseudomonadota</taxon>
        <taxon>Alphaproteobacteria</taxon>
        <taxon>Hyphomicrobiales</taxon>
        <taxon>Rhizobiaceae</taxon>
        <taxon>Rhizobium/Agrobacterium group</taxon>
        <taxon>Rhizobium</taxon>
    </lineage>
</organism>
<sequence length="239" mass="25846">MMPVTDARLLAEAPPARLVDVSTLSPEDLAAANRSAANLDFRKTNTLLAHGEGTLAEIAQASRQLLTGVSLGDTGEVGRIAASVIDGVKILRIEELQAESSGPKSAAPRFGLIGKLLGAAANAHTAFRSFQENRKKFLDLMDAEQAKARKTKSDLAVSIDLLDQQASAIRRSLYGLKIEIAGGQIALDRGHEELELLRQNALKSGDRPMQPMSWNIAAHWPISAARSRKCAKTWLARRY</sequence>
<gene>
    <name evidence="1" type="ORF">GGD50_003299</name>
</gene>
<evidence type="ECO:0000313" key="1">
    <source>
        <dbReference type="EMBL" id="MBB5574670.1"/>
    </source>
</evidence>
<dbReference type="AlphaFoldDB" id="A0A7W9D231"/>
<dbReference type="Proteomes" id="UP000549882">
    <property type="component" value="Unassembled WGS sequence"/>
</dbReference>
<name>A0A7W9D231_9HYPH</name>
<accession>A0A7W9D231</accession>